<proteinExistence type="predicted"/>
<feature type="binding site" evidence="10">
    <location>
        <position position="126"/>
    </location>
    <ligand>
        <name>[4Fe-4S] cluster</name>
        <dbReference type="ChEBI" id="CHEBI:49883"/>
    </ligand>
</feature>
<dbReference type="InterPro" id="IPR017896">
    <property type="entry name" value="4Fe4S_Fe-S-bd"/>
</dbReference>
<keyword evidence="1" id="KW-0813">Transport</keyword>
<dbReference type="PANTHER" id="PTHR43687">
    <property type="entry name" value="ADENYLYLSULFATE REDUCTASE, BETA SUBUNIT"/>
    <property type="match status" value="1"/>
</dbReference>
<feature type="binding site" evidence="10">
    <location>
        <position position="33"/>
    </location>
    <ligand>
        <name>Zn(2+)</name>
        <dbReference type="ChEBI" id="CHEBI:29105"/>
    </ligand>
</feature>
<keyword evidence="9 10" id="KW-0003">3Fe-4S</keyword>
<dbReference type="GO" id="GO:0051539">
    <property type="term" value="F:4 iron, 4 sulfur cluster binding"/>
    <property type="evidence" value="ECO:0007669"/>
    <property type="project" value="UniProtKB-KW"/>
</dbReference>
<feature type="domain" description="4Fe-4S ferredoxin-type" evidence="11">
    <location>
        <begin position="62"/>
        <end position="91"/>
    </location>
</feature>
<evidence type="ECO:0000256" key="1">
    <source>
        <dbReference type="ARBA" id="ARBA00022448"/>
    </source>
</evidence>
<keyword evidence="5 10" id="KW-0862">Zinc</keyword>
<dbReference type="GO" id="GO:0016491">
    <property type="term" value="F:oxidoreductase activity"/>
    <property type="evidence" value="ECO:0007669"/>
    <property type="project" value="UniProtKB-ARBA"/>
</dbReference>
<dbReference type="SUPFAM" id="SSF54862">
    <property type="entry name" value="4Fe-4S ferredoxins"/>
    <property type="match status" value="1"/>
</dbReference>
<feature type="binding site" evidence="10">
    <location>
        <position position="71"/>
    </location>
    <ligand>
        <name>[3Fe-4S] cluster</name>
        <dbReference type="ChEBI" id="CHEBI:21137"/>
    </ligand>
</feature>
<feature type="domain" description="4Fe-4S ferredoxin-type" evidence="11">
    <location>
        <begin position="117"/>
        <end position="146"/>
    </location>
</feature>
<feature type="binding site" evidence="10">
    <location>
        <position position="36"/>
    </location>
    <ligand>
        <name>Zn(2+)</name>
        <dbReference type="ChEBI" id="CHEBI:29105"/>
    </ligand>
</feature>
<keyword evidence="3 10" id="KW-0479">Metal-binding</keyword>
<feature type="binding site" evidence="10">
    <location>
        <position position="132"/>
    </location>
    <ligand>
        <name>[4Fe-4S] cluster</name>
        <dbReference type="ChEBI" id="CHEBI:49883"/>
    </ligand>
</feature>
<evidence type="ECO:0000259" key="11">
    <source>
        <dbReference type="PROSITE" id="PS51379"/>
    </source>
</evidence>
<keyword evidence="7 10" id="KW-0408">Iron</keyword>
<dbReference type="Pfam" id="PF00037">
    <property type="entry name" value="Fer4"/>
    <property type="match status" value="2"/>
</dbReference>
<dbReference type="InterPro" id="IPR017900">
    <property type="entry name" value="4Fe4S_Fe_S_CS"/>
</dbReference>
<dbReference type="GO" id="GO:0008270">
    <property type="term" value="F:zinc ion binding"/>
    <property type="evidence" value="ECO:0007669"/>
    <property type="project" value="InterPro"/>
</dbReference>
<evidence type="ECO:0000256" key="2">
    <source>
        <dbReference type="ARBA" id="ARBA00022485"/>
    </source>
</evidence>
<comment type="cofactor">
    <cofactor evidence="10">
        <name>Zn(2+)</name>
        <dbReference type="ChEBI" id="CHEBI:29105"/>
    </cofactor>
    <text evidence="10">Binds 1 zinc ion.</text>
</comment>
<evidence type="ECO:0000256" key="7">
    <source>
        <dbReference type="ARBA" id="ARBA00023004"/>
    </source>
</evidence>
<keyword evidence="2 10" id="KW-0004">4Fe-4S</keyword>
<evidence type="ECO:0000256" key="9">
    <source>
        <dbReference type="ARBA" id="ARBA00023291"/>
    </source>
</evidence>
<feature type="binding site" evidence="10">
    <location>
        <position position="129"/>
    </location>
    <ligand>
        <name>[4Fe-4S] cluster</name>
        <dbReference type="ChEBI" id="CHEBI:49883"/>
    </ligand>
</feature>
<feature type="binding site" evidence="10">
    <location>
        <position position="136"/>
    </location>
    <ligand>
        <name>[3Fe-4S] cluster</name>
        <dbReference type="ChEBI" id="CHEBI:21137"/>
    </ligand>
</feature>
<feature type="binding site" evidence="10">
    <location>
        <position position="60"/>
    </location>
    <ligand>
        <name>Zn(2+)</name>
        <dbReference type="ChEBI" id="CHEBI:29105"/>
    </ligand>
</feature>
<protein>
    <submittedName>
        <fullName evidence="12">Ferredoxin</fullName>
    </submittedName>
</protein>
<feature type="binding site" evidence="10">
    <location>
        <position position="119"/>
    </location>
    <ligand>
        <name>Zn(2+)</name>
        <dbReference type="ChEBI" id="CHEBI:29105"/>
    </ligand>
</feature>
<evidence type="ECO:0000256" key="6">
    <source>
        <dbReference type="ARBA" id="ARBA00022982"/>
    </source>
</evidence>
<accession>A0A2R6AKW8</accession>
<comment type="cofactor">
    <cofactor evidence="10">
        <name>[4Fe-4S] cluster</name>
        <dbReference type="ChEBI" id="CHEBI:49883"/>
    </cofactor>
    <text evidence="10">Binds 1 [4Fe-4S] cluster.</text>
</comment>
<dbReference type="InterPro" id="IPR009157">
    <property type="entry name" value="Fd_Zn-bd"/>
</dbReference>
<organism evidence="12 13">
    <name type="scientific">Candidatus Marsarchaeota G2 archaeon OSP_D</name>
    <dbReference type="NCBI Taxonomy" id="1978157"/>
    <lineage>
        <taxon>Archaea</taxon>
        <taxon>Candidatus Marsarchaeota</taxon>
        <taxon>Candidatus Marsarchaeota group 2</taxon>
    </lineage>
</organism>
<evidence type="ECO:0000256" key="3">
    <source>
        <dbReference type="ARBA" id="ARBA00022723"/>
    </source>
</evidence>
<name>A0A2R6AKW8_9ARCH</name>
<dbReference type="PROSITE" id="PS00198">
    <property type="entry name" value="4FE4S_FER_1"/>
    <property type="match status" value="1"/>
</dbReference>
<dbReference type="Gene3D" id="3.30.70.20">
    <property type="match status" value="1"/>
</dbReference>
<dbReference type="EMBL" id="NEXE01000190">
    <property type="protein sequence ID" value="PSN87024.1"/>
    <property type="molecule type" value="Genomic_DNA"/>
</dbReference>
<keyword evidence="8 10" id="KW-0411">Iron-sulfur</keyword>
<keyword evidence="4" id="KW-0677">Repeat</keyword>
<evidence type="ECO:0000313" key="12">
    <source>
        <dbReference type="EMBL" id="PSN87024.1"/>
    </source>
</evidence>
<reference evidence="12 13" key="1">
    <citation type="submission" date="2017-04" db="EMBL/GenBank/DDBJ databases">
        <title>Novel microbial lineages endemic to geothermal iron-oxide mats fill important gaps in the evolutionary history of Archaea.</title>
        <authorList>
            <person name="Jay Z.J."/>
            <person name="Beam J.P."/>
            <person name="Dlakic M."/>
            <person name="Rusch D.B."/>
            <person name="Kozubal M.A."/>
            <person name="Inskeep W.P."/>
        </authorList>
    </citation>
    <scope>NUCLEOTIDE SEQUENCE [LARGE SCALE GENOMIC DNA]</scope>
    <source>
        <strain evidence="12">OSP_D</strain>
    </source>
</reference>
<dbReference type="AlphaFoldDB" id="A0A2R6AKW8"/>
<evidence type="ECO:0000256" key="5">
    <source>
        <dbReference type="ARBA" id="ARBA00022833"/>
    </source>
</evidence>
<evidence type="ECO:0000256" key="4">
    <source>
        <dbReference type="ARBA" id="ARBA00022737"/>
    </source>
</evidence>
<feature type="binding site" evidence="10">
    <location>
        <position position="81"/>
    </location>
    <ligand>
        <name>[4Fe-4S] cluster</name>
        <dbReference type="ChEBI" id="CHEBI:49883"/>
    </ligand>
</feature>
<dbReference type="PROSITE" id="PS51379">
    <property type="entry name" value="4FE4S_FER_2"/>
    <property type="match status" value="2"/>
</dbReference>
<dbReference type="GO" id="GO:0051538">
    <property type="term" value="F:3 iron, 4 sulfur cluster binding"/>
    <property type="evidence" value="ECO:0007669"/>
    <property type="project" value="UniProtKB-KW"/>
</dbReference>
<gene>
    <name evidence="12" type="ORF">B9Q03_11260</name>
</gene>
<evidence type="ECO:0000256" key="8">
    <source>
        <dbReference type="ARBA" id="ARBA00023014"/>
    </source>
</evidence>
<dbReference type="PIRSF" id="PIRSF000068">
    <property type="entry name" value="Zn_Fdx_Sulfol"/>
    <property type="match status" value="1"/>
</dbReference>
<comment type="caution">
    <text evidence="12">The sequence shown here is derived from an EMBL/GenBank/DDBJ whole genome shotgun (WGS) entry which is preliminary data.</text>
</comment>
<dbReference type="PANTHER" id="PTHR43687:SF6">
    <property type="entry name" value="L-ASPARTATE SEMIALDEHYDE SULFURTRANSFERASE IRON-SULFUR SUBUNIT"/>
    <property type="match status" value="1"/>
</dbReference>
<evidence type="ECO:0000256" key="10">
    <source>
        <dbReference type="PIRSR" id="PIRSR000068-1"/>
    </source>
</evidence>
<comment type="cofactor">
    <cofactor evidence="10">
        <name>[3Fe-4S] cluster</name>
        <dbReference type="ChEBI" id="CHEBI:21137"/>
    </cofactor>
    <text evidence="10">Binds 1 [3Fe-4S] cluster.</text>
</comment>
<dbReference type="Proteomes" id="UP000240322">
    <property type="component" value="Unassembled WGS sequence"/>
</dbReference>
<feature type="binding site" evidence="10">
    <location>
        <position position="77"/>
    </location>
    <ligand>
        <name>[3Fe-4S] cluster</name>
        <dbReference type="ChEBI" id="CHEBI:21137"/>
    </ligand>
</feature>
<sequence length="146" mass="16090">MGKVTIESLGYRPRPIDPDFLSKKDLYPETGTHNNHKVYGEGVQRTDEDGKPYPTKLGIHGTIVAVDFEACIADGACMDACPVQVFEWLLNQGKMGTGQDLDLTDKPDLKAKYACDKSDPIRESDCIFCLACENVCPTHAIKITQP</sequence>
<keyword evidence="6" id="KW-0249">Electron transport</keyword>
<dbReference type="InterPro" id="IPR050572">
    <property type="entry name" value="Fe-S_Ferredoxin"/>
</dbReference>
<dbReference type="GO" id="GO:0009055">
    <property type="term" value="F:electron transfer activity"/>
    <property type="evidence" value="ECO:0007669"/>
    <property type="project" value="InterPro"/>
</dbReference>
<evidence type="ECO:0000313" key="13">
    <source>
        <dbReference type="Proteomes" id="UP000240322"/>
    </source>
</evidence>